<keyword evidence="1" id="KW-0444">Lipid biosynthesis</keyword>
<reference evidence="9" key="1">
    <citation type="submission" date="2020-05" db="EMBL/GenBank/DDBJ databases">
        <authorList>
            <person name="Chiriac C."/>
            <person name="Salcher M."/>
            <person name="Ghai R."/>
            <person name="Kavagutti S V."/>
        </authorList>
    </citation>
    <scope>NUCLEOTIDE SEQUENCE</scope>
</reference>
<accession>A0A6J6V5N6</accession>
<evidence type="ECO:0000256" key="2">
    <source>
        <dbReference type="ARBA" id="ARBA00022679"/>
    </source>
</evidence>
<dbReference type="AlphaFoldDB" id="A0A6J6V5N6"/>
<dbReference type="EMBL" id="CAEZZL010000107">
    <property type="protein sequence ID" value="CAB4767490.1"/>
    <property type="molecule type" value="Genomic_DNA"/>
</dbReference>
<evidence type="ECO:0000313" key="9">
    <source>
        <dbReference type="EMBL" id="CAB4767490.1"/>
    </source>
</evidence>
<evidence type="ECO:0000256" key="7">
    <source>
        <dbReference type="ARBA" id="ARBA00023160"/>
    </source>
</evidence>
<keyword evidence="6" id="KW-0443">Lipid metabolism</keyword>
<evidence type="ECO:0000256" key="4">
    <source>
        <dbReference type="ARBA" id="ARBA00022832"/>
    </source>
</evidence>
<feature type="domain" description="4'-phosphopantetheinyl transferase" evidence="8">
    <location>
        <begin position="3"/>
        <end position="106"/>
    </location>
</feature>
<dbReference type="NCBIfam" id="NF000832">
    <property type="entry name" value="PRK00070.3-2"/>
    <property type="match status" value="1"/>
</dbReference>
<dbReference type="Gene3D" id="3.90.470.20">
    <property type="entry name" value="4'-phosphopantetheinyl transferase domain"/>
    <property type="match status" value="1"/>
</dbReference>
<evidence type="ECO:0000256" key="6">
    <source>
        <dbReference type="ARBA" id="ARBA00023098"/>
    </source>
</evidence>
<dbReference type="InterPro" id="IPR002582">
    <property type="entry name" value="ACPS"/>
</dbReference>
<keyword evidence="5" id="KW-0460">Magnesium</keyword>
<evidence type="ECO:0000259" key="8">
    <source>
        <dbReference type="Pfam" id="PF01648"/>
    </source>
</evidence>
<gene>
    <name evidence="9" type="ORF">UFOPK2870_01122</name>
</gene>
<protein>
    <submittedName>
        <fullName evidence="9">Unannotated protein</fullName>
    </submittedName>
</protein>
<evidence type="ECO:0000256" key="5">
    <source>
        <dbReference type="ARBA" id="ARBA00022842"/>
    </source>
</evidence>
<dbReference type="SUPFAM" id="SSF56214">
    <property type="entry name" value="4'-phosphopantetheinyl transferase"/>
    <property type="match status" value="1"/>
</dbReference>
<dbReference type="GO" id="GO:0006633">
    <property type="term" value="P:fatty acid biosynthetic process"/>
    <property type="evidence" value="ECO:0007669"/>
    <property type="project" value="UniProtKB-KW"/>
</dbReference>
<organism evidence="9">
    <name type="scientific">freshwater metagenome</name>
    <dbReference type="NCBI Taxonomy" id="449393"/>
    <lineage>
        <taxon>unclassified sequences</taxon>
        <taxon>metagenomes</taxon>
        <taxon>ecological metagenomes</taxon>
    </lineage>
</organism>
<proteinExistence type="inferred from homology"/>
<dbReference type="NCBIfam" id="TIGR00516">
    <property type="entry name" value="acpS"/>
    <property type="match status" value="1"/>
</dbReference>
<dbReference type="Pfam" id="PF01648">
    <property type="entry name" value="ACPS"/>
    <property type="match status" value="1"/>
</dbReference>
<dbReference type="GO" id="GO:0008897">
    <property type="term" value="F:holo-[acyl-carrier-protein] synthase activity"/>
    <property type="evidence" value="ECO:0007669"/>
    <property type="project" value="InterPro"/>
</dbReference>
<keyword evidence="3" id="KW-0479">Metal-binding</keyword>
<evidence type="ECO:0000256" key="1">
    <source>
        <dbReference type="ARBA" id="ARBA00022516"/>
    </source>
</evidence>
<keyword evidence="7" id="KW-0275">Fatty acid biosynthesis</keyword>
<keyword evidence="2" id="KW-0808">Transferase</keyword>
<keyword evidence="4" id="KW-0276">Fatty acid metabolism</keyword>
<dbReference type="InterPro" id="IPR008278">
    <property type="entry name" value="4-PPantetheinyl_Trfase_dom"/>
</dbReference>
<dbReference type="GO" id="GO:0000287">
    <property type="term" value="F:magnesium ion binding"/>
    <property type="evidence" value="ECO:0007669"/>
    <property type="project" value="InterPro"/>
</dbReference>
<dbReference type="InterPro" id="IPR037143">
    <property type="entry name" value="4-PPantetheinyl_Trfase_dom_sf"/>
</dbReference>
<name>A0A6J6V5N6_9ZZZZ</name>
<sequence>MFGIGIDAVDVDRFRKLLERRPHLRQRLFTADELTSLEGRVDDAASLAARFAVREATMKALGVGLGAFDFHDVSIEKMTSGAPHLLVSGRAETLANAHGVSQWHVSITHTDTTAMAVVAAL</sequence>
<dbReference type="NCBIfam" id="TIGR00556">
    <property type="entry name" value="pantethn_trn"/>
    <property type="match status" value="1"/>
</dbReference>
<dbReference type="HAMAP" id="MF_00101">
    <property type="entry name" value="AcpS"/>
    <property type="match status" value="1"/>
</dbReference>
<dbReference type="InterPro" id="IPR004568">
    <property type="entry name" value="Ppantetheine-prot_Trfase_dom"/>
</dbReference>
<evidence type="ECO:0000256" key="3">
    <source>
        <dbReference type="ARBA" id="ARBA00022723"/>
    </source>
</evidence>